<comment type="similarity">
    <text evidence="2">Belongs to the tRNA methyltransferase O family.</text>
</comment>
<sequence>MQTLCPSLYISFHTVLMLKFIGIAKTPFKDKNCAPRQGRYSNEISEIEIFPEFALGLDGIESFKHLIVLYWMHLADREKLRAKPPDSEERGVFATRSPNRPNPIGLCLVELLEVKGNRLVVKWLDAIDGSPIVDIKPFFAEIDCV</sequence>
<organism evidence="4">
    <name type="scientific">Archaeoglobus fulgidus</name>
    <dbReference type="NCBI Taxonomy" id="2234"/>
    <lineage>
        <taxon>Archaea</taxon>
        <taxon>Methanobacteriati</taxon>
        <taxon>Methanobacteriota</taxon>
        <taxon>Archaeoglobi</taxon>
        <taxon>Archaeoglobales</taxon>
        <taxon>Archaeoglobaceae</taxon>
        <taxon>Archaeoglobus</taxon>
    </lineage>
</organism>
<gene>
    <name evidence="4" type="primary">tsaA</name>
    <name evidence="4" type="ORF">ENT52_00290</name>
</gene>
<dbReference type="CDD" id="cd09281">
    <property type="entry name" value="UPF0066"/>
    <property type="match status" value="1"/>
</dbReference>
<protein>
    <submittedName>
        <fullName evidence="4">tRNA (N6-threonylcarbamoyladenosine(37)-N6)-methyltransferase TrmO</fullName>
    </submittedName>
</protein>
<dbReference type="AlphaFoldDB" id="A0A7J3M002"/>
<reference evidence="4" key="1">
    <citation type="journal article" date="2020" name="mSystems">
        <title>Genome- and Community-Level Interaction Insights into Carbon Utilization and Element Cycling Functions of Hydrothermarchaeota in Hydrothermal Sediment.</title>
        <authorList>
            <person name="Zhou Z."/>
            <person name="Liu Y."/>
            <person name="Xu W."/>
            <person name="Pan J."/>
            <person name="Luo Z.H."/>
            <person name="Li M."/>
        </authorList>
    </citation>
    <scope>NUCLEOTIDE SEQUENCE [LARGE SCALE GENOMIC DNA]</scope>
    <source>
        <strain evidence="4">SpSt-587</strain>
    </source>
</reference>
<dbReference type="InterPro" id="IPR023370">
    <property type="entry name" value="TrmO-like_N"/>
</dbReference>
<evidence type="ECO:0000259" key="3">
    <source>
        <dbReference type="PROSITE" id="PS51668"/>
    </source>
</evidence>
<dbReference type="InterPro" id="IPR040372">
    <property type="entry name" value="YaeB-like"/>
</dbReference>
<dbReference type="InterPro" id="IPR036413">
    <property type="entry name" value="YaeB-like_sf"/>
</dbReference>
<keyword evidence="1" id="KW-0949">S-adenosyl-L-methionine</keyword>
<dbReference type="SUPFAM" id="SSF118196">
    <property type="entry name" value="YaeB-like"/>
    <property type="match status" value="1"/>
</dbReference>
<dbReference type="PROSITE" id="PS51668">
    <property type="entry name" value="TSAA_2"/>
    <property type="match status" value="1"/>
</dbReference>
<dbReference type="EMBL" id="DSYZ01000010">
    <property type="protein sequence ID" value="HGT82163.1"/>
    <property type="molecule type" value="Genomic_DNA"/>
</dbReference>
<dbReference type="Gene3D" id="2.40.30.70">
    <property type="entry name" value="YaeB-like"/>
    <property type="match status" value="1"/>
</dbReference>
<dbReference type="PANTHER" id="PTHR12818:SF0">
    <property type="entry name" value="TRNA (ADENINE(37)-N6)-METHYLTRANSFERASE"/>
    <property type="match status" value="1"/>
</dbReference>
<dbReference type="PANTHER" id="PTHR12818">
    <property type="entry name" value="TRNA (ADENINE(37)-N6)-METHYLTRANSFERASE"/>
    <property type="match status" value="1"/>
</dbReference>
<feature type="domain" description="TsaA-like" evidence="3">
    <location>
        <begin position="18"/>
        <end position="145"/>
    </location>
</feature>
<dbReference type="PROSITE" id="PS01318">
    <property type="entry name" value="TSAA_1"/>
    <property type="match status" value="1"/>
</dbReference>
<dbReference type="GO" id="GO:0008168">
    <property type="term" value="F:methyltransferase activity"/>
    <property type="evidence" value="ECO:0007669"/>
    <property type="project" value="UniProtKB-KW"/>
</dbReference>
<keyword evidence="4" id="KW-0489">Methyltransferase</keyword>
<evidence type="ECO:0000256" key="2">
    <source>
        <dbReference type="ARBA" id="ARBA00033753"/>
    </source>
</evidence>
<name>A0A7J3M002_ARCFL</name>
<accession>A0A7J3M002</accession>
<dbReference type="Pfam" id="PF01980">
    <property type="entry name" value="TrmO_N"/>
    <property type="match status" value="1"/>
</dbReference>
<dbReference type="InterPro" id="IPR036414">
    <property type="entry name" value="YaeB_N_sf"/>
</dbReference>
<keyword evidence="4" id="KW-0808">Transferase</keyword>
<evidence type="ECO:0000256" key="1">
    <source>
        <dbReference type="ARBA" id="ARBA00022691"/>
    </source>
</evidence>
<dbReference type="NCBIfam" id="TIGR00104">
    <property type="entry name" value="tRNA_TsaA"/>
    <property type="match status" value="1"/>
</dbReference>
<proteinExistence type="inferred from homology"/>
<dbReference type="InterPro" id="IPR023368">
    <property type="entry name" value="UPF0066_cons_site"/>
</dbReference>
<dbReference type="GO" id="GO:0032259">
    <property type="term" value="P:methylation"/>
    <property type="evidence" value="ECO:0007669"/>
    <property type="project" value="UniProtKB-KW"/>
</dbReference>
<evidence type="ECO:0000313" key="4">
    <source>
        <dbReference type="EMBL" id="HGT82163.1"/>
    </source>
</evidence>
<comment type="caution">
    <text evidence="4">The sequence shown here is derived from an EMBL/GenBank/DDBJ whole genome shotgun (WGS) entry which is preliminary data.</text>
</comment>